<dbReference type="CDD" id="cd02022">
    <property type="entry name" value="DPCK"/>
    <property type="match status" value="1"/>
</dbReference>
<reference evidence="11 12" key="1">
    <citation type="submission" date="2010-07" db="EMBL/GenBank/DDBJ databases">
        <authorList>
            <person name="Sid Ahmed O."/>
        </authorList>
    </citation>
    <scope>NUCLEOTIDE SEQUENCE [LARGE SCALE GENOMIC DNA]</scope>
    <source>
        <strain evidence="11 12">TX4248</strain>
    </source>
</reference>
<evidence type="ECO:0000313" key="12">
    <source>
        <dbReference type="Proteomes" id="UP000004846"/>
    </source>
</evidence>
<evidence type="ECO:0000256" key="9">
    <source>
        <dbReference type="NCBIfam" id="TIGR00152"/>
    </source>
</evidence>
<dbReference type="Proteomes" id="UP000004846">
    <property type="component" value="Unassembled WGS sequence"/>
</dbReference>
<dbReference type="GO" id="GO:0005524">
    <property type="term" value="F:ATP binding"/>
    <property type="evidence" value="ECO:0007669"/>
    <property type="project" value="UniProtKB-UniRule"/>
</dbReference>
<dbReference type="Gene3D" id="3.40.50.300">
    <property type="entry name" value="P-loop containing nucleotide triphosphate hydrolases"/>
    <property type="match status" value="1"/>
</dbReference>
<dbReference type="HAMAP" id="MF_00376">
    <property type="entry name" value="Dephospho_CoA_kinase"/>
    <property type="match status" value="1"/>
</dbReference>
<dbReference type="UniPathway" id="UPA00241">
    <property type="reaction ID" value="UER00356"/>
</dbReference>
<dbReference type="GO" id="GO:0004140">
    <property type="term" value="F:dephospho-CoA kinase activity"/>
    <property type="evidence" value="ECO:0007669"/>
    <property type="project" value="UniProtKB-UniRule"/>
</dbReference>
<dbReference type="FunFam" id="3.40.50.300:FF:000991">
    <property type="entry name" value="Dephospho-CoA kinase"/>
    <property type="match status" value="1"/>
</dbReference>
<sequence length="199" mass="22468">MTKVLGITGGIATGKSTVVALFKKAGYPIVDGDIIAREIVAKGQPALAAIVETFGPEIVLTTGELDRKKLGQLIFASPQKRELLNETLKPFLRKEILRQIEEAKKKASLVIVDIPLLYEAHYEAIMDQVAVVYVPEKIQKERLMARNQLTEEEAQQRIASQWPIEMKKERADIVFDNQGTREETEQQVKKWLEKQTGKK</sequence>
<comment type="similarity">
    <text evidence="1 8">Belongs to the CoaE family.</text>
</comment>
<comment type="caution">
    <text evidence="11">The sequence shown here is derived from an EMBL/GenBank/DDBJ whole genome shotgun (WGS) entry which is preliminary data.</text>
</comment>
<name>A0A125W9Z6_ENTFL</name>
<comment type="catalytic activity">
    <reaction evidence="8">
        <text>3'-dephospho-CoA + ATP = ADP + CoA + H(+)</text>
        <dbReference type="Rhea" id="RHEA:18245"/>
        <dbReference type="ChEBI" id="CHEBI:15378"/>
        <dbReference type="ChEBI" id="CHEBI:30616"/>
        <dbReference type="ChEBI" id="CHEBI:57287"/>
        <dbReference type="ChEBI" id="CHEBI:57328"/>
        <dbReference type="ChEBI" id="CHEBI:456216"/>
        <dbReference type="EC" id="2.7.1.24"/>
    </reaction>
</comment>
<evidence type="ECO:0000256" key="7">
    <source>
        <dbReference type="ARBA" id="ARBA00022993"/>
    </source>
</evidence>
<evidence type="ECO:0000256" key="6">
    <source>
        <dbReference type="ARBA" id="ARBA00022840"/>
    </source>
</evidence>
<dbReference type="HOGENOM" id="CLU_057180_0_0_9"/>
<feature type="region of interest" description="Disordered" evidence="10">
    <location>
        <begin position="175"/>
        <end position="199"/>
    </location>
</feature>
<dbReference type="EC" id="2.7.1.24" evidence="8 9"/>
<comment type="subcellular location">
    <subcellularLocation>
        <location evidence="8">Cytoplasm</location>
    </subcellularLocation>
</comment>
<evidence type="ECO:0000256" key="2">
    <source>
        <dbReference type="ARBA" id="ARBA00022490"/>
    </source>
</evidence>
<dbReference type="InterPro" id="IPR027417">
    <property type="entry name" value="P-loop_NTPase"/>
</dbReference>
<evidence type="ECO:0000256" key="3">
    <source>
        <dbReference type="ARBA" id="ARBA00022679"/>
    </source>
</evidence>
<evidence type="ECO:0000313" key="11">
    <source>
        <dbReference type="EMBL" id="EFM84124.1"/>
    </source>
</evidence>
<dbReference type="GO" id="GO:0005737">
    <property type="term" value="C:cytoplasm"/>
    <property type="evidence" value="ECO:0007669"/>
    <property type="project" value="UniProtKB-SubCell"/>
</dbReference>
<dbReference type="AlphaFoldDB" id="A0A125W9Z6"/>
<keyword evidence="5 8" id="KW-0418">Kinase</keyword>
<dbReference type="RefSeq" id="WP_002364728.1">
    <property type="nucleotide sequence ID" value="NZ_GL454411.1"/>
</dbReference>
<dbReference type="InterPro" id="IPR001977">
    <property type="entry name" value="Depp_CoAkinase"/>
</dbReference>
<evidence type="ECO:0000256" key="10">
    <source>
        <dbReference type="SAM" id="MobiDB-lite"/>
    </source>
</evidence>
<dbReference type="SUPFAM" id="SSF52540">
    <property type="entry name" value="P-loop containing nucleoside triphosphate hydrolases"/>
    <property type="match status" value="1"/>
</dbReference>
<keyword evidence="7 8" id="KW-0173">Coenzyme A biosynthesis</keyword>
<dbReference type="EMBL" id="AEBR01000005">
    <property type="protein sequence ID" value="EFM84124.1"/>
    <property type="molecule type" value="Genomic_DNA"/>
</dbReference>
<protein>
    <recommendedName>
        <fullName evidence="8 9">Dephospho-CoA kinase</fullName>
        <ecNumber evidence="8 9">2.7.1.24</ecNumber>
    </recommendedName>
    <alternativeName>
        <fullName evidence="8">Dephosphocoenzyme A kinase</fullName>
    </alternativeName>
</protein>
<organism evidence="11 12">
    <name type="scientific">Enterococcus faecalis TX4248</name>
    <dbReference type="NCBI Taxonomy" id="749495"/>
    <lineage>
        <taxon>Bacteria</taxon>
        <taxon>Bacillati</taxon>
        <taxon>Bacillota</taxon>
        <taxon>Bacilli</taxon>
        <taxon>Lactobacillales</taxon>
        <taxon>Enterococcaceae</taxon>
        <taxon>Enterococcus</taxon>
    </lineage>
</organism>
<proteinExistence type="inferred from homology"/>
<dbReference type="GO" id="GO:0015937">
    <property type="term" value="P:coenzyme A biosynthetic process"/>
    <property type="evidence" value="ECO:0007669"/>
    <property type="project" value="UniProtKB-UniRule"/>
</dbReference>
<dbReference type="NCBIfam" id="TIGR00152">
    <property type="entry name" value="dephospho-CoA kinase"/>
    <property type="match status" value="1"/>
</dbReference>
<dbReference type="PANTHER" id="PTHR10695:SF46">
    <property type="entry name" value="BIFUNCTIONAL COENZYME A SYNTHASE-RELATED"/>
    <property type="match status" value="1"/>
</dbReference>
<feature type="binding site" evidence="8">
    <location>
        <begin position="12"/>
        <end position="17"/>
    </location>
    <ligand>
        <name>ATP</name>
        <dbReference type="ChEBI" id="CHEBI:30616"/>
    </ligand>
</feature>
<dbReference type="PANTHER" id="PTHR10695">
    <property type="entry name" value="DEPHOSPHO-COA KINASE-RELATED"/>
    <property type="match status" value="1"/>
</dbReference>
<evidence type="ECO:0000256" key="8">
    <source>
        <dbReference type="HAMAP-Rule" id="MF_00376"/>
    </source>
</evidence>
<keyword evidence="2 8" id="KW-0963">Cytoplasm</keyword>
<comment type="pathway">
    <text evidence="8">Cofactor biosynthesis; coenzyme A biosynthesis; CoA from (R)-pantothenate: step 5/5.</text>
</comment>
<evidence type="ECO:0000256" key="5">
    <source>
        <dbReference type="ARBA" id="ARBA00022777"/>
    </source>
</evidence>
<keyword evidence="6 8" id="KW-0067">ATP-binding</keyword>
<accession>A0A125W9Z6</accession>
<keyword evidence="4 8" id="KW-0547">Nucleotide-binding</keyword>
<dbReference type="PROSITE" id="PS51219">
    <property type="entry name" value="DPCK"/>
    <property type="match status" value="1"/>
</dbReference>
<gene>
    <name evidence="8 11" type="primary">coaE</name>
    <name evidence="11" type="ORF">HMPREF9498_00099</name>
</gene>
<dbReference type="Pfam" id="PF01121">
    <property type="entry name" value="CoaE"/>
    <property type="match status" value="1"/>
</dbReference>
<keyword evidence="3 8" id="KW-0808">Transferase</keyword>
<comment type="function">
    <text evidence="8">Catalyzes the phosphorylation of the 3'-hydroxyl group of dephosphocoenzyme A to form coenzyme A.</text>
</comment>
<evidence type="ECO:0000256" key="4">
    <source>
        <dbReference type="ARBA" id="ARBA00022741"/>
    </source>
</evidence>
<evidence type="ECO:0000256" key="1">
    <source>
        <dbReference type="ARBA" id="ARBA00009018"/>
    </source>
</evidence>